<keyword evidence="5 8" id="KW-0472">Membrane</keyword>
<proteinExistence type="inferred from homology"/>
<evidence type="ECO:0000256" key="6">
    <source>
        <dbReference type="ARBA" id="ARBA00025718"/>
    </source>
</evidence>
<dbReference type="GO" id="GO:0005886">
    <property type="term" value="C:plasma membrane"/>
    <property type="evidence" value="ECO:0007669"/>
    <property type="project" value="UniProtKB-SubCell"/>
</dbReference>
<keyword evidence="4 8" id="KW-1133">Transmembrane helix</keyword>
<evidence type="ECO:0000256" key="4">
    <source>
        <dbReference type="ARBA" id="ARBA00022989"/>
    </source>
</evidence>
<keyword evidence="3 8" id="KW-0812">Transmembrane</keyword>
<evidence type="ECO:0000256" key="3">
    <source>
        <dbReference type="ARBA" id="ARBA00022692"/>
    </source>
</evidence>
<dbReference type="Pfam" id="PF06638">
    <property type="entry name" value="Strabismus"/>
    <property type="match status" value="1"/>
</dbReference>
<evidence type="ECO:0000256" key="1">
    <source>
        <dbReference type="ARBA" id="ARBA00004651"/>
    </source>
</evidence>
<evidence type="ECO:0000313" key="9">
    <source>
        <dbReference type="Proteomes" id="UP000038045"/>
    </source>
</evidence>
<sequence>MSVFSDRSSNSRRYPRQNMRSSRSQGRSYEHEDSERSFLVQKFSALNSEGPTIDVEQRDQWGDNTTVMTGNTSEHSYVMKPNQYCVPPTTKNTTNWCSRIAWLGSASILSFFAILSPVVMIILPYLFNYLAIDNYPEMDCEVDCQGTLITLFVKVVLLILALGAIFWRRANSNLPRIYVARASLAMVVVFILIAFWLFFAVRVILDKESNYKFIVSFSLSCLDCLLYIHYVAVLWLIVRKVKPEFTITITRDPDGESRIINLGRMTIQEASEQIIRFYLLNFPSYNPYFDKQLREVGRFKSSAPAASSGFKMYNIDGSGDPSGGISEANARAIIEAAARRRNGGYSEMLHEEMEIEKRIKKRKFKLICSTEEAFASIKFAANITQPNAHGEQMNPTNSARTIFSIIARPLNKYLRLVRQQPHHPADDIIKYIEKCLILNLGPRTFLQKFFNPIIPNKDPISKWSIVSNQCVSNGIENGVLFVIKSHSKEIDAGVQLLCDVSRIPFINITEHSSKKSKKENPNFKAGVHMI</sequence>
<accession>A0A0N4ZGM5</accession>
<keyword evidence="9" id="KW-1185">Reference proteome</keyword>
<keyword evidence="2" id="KW-1003">Cell membrane</keyword>
<dbReference type="PANTHER" id="PTHR20886">
    <property type="entry name" value="VANG-LIKE PROTEIN"/>
    <property type="match status" value="1"/>
</dbReference>
<evidence type="ECO:0000256" key="7">
    <source>
        <dbReference type="SAM" id="MobiDB-lite"/>
    </source>
</evidence>
<evidence type="ECO:0000256" key="2">
    <source>
        <dbReference type="ARBA" id="ARBA00022475"/>
    </source>
</evidence>
<feature type="region of interest" description="Disordered" evidence="7">
    <location>
        <begin position="1"/>
        <end position="34"/>
    </location>
</feature>
<feature type="transmembrane region" description="Helical" evidence="8">
    <location>
        <begin position="179"/>
        <end position="201"/>
    </location>
</feature>
<comment type="subcellular location">
    <subcellularLocation>
        <location evidence="1">Cell membrane</location>
        <topology evidence="1">Multi-pass membrane protein</topology>
    </subcellularLocation>
</comment>
<comment type="similarity">
    <text evidence="6">Belongs to the Vang family.</text>
</comment>
<feature type="transmembrane region" description="Helical" evidence="8">
    <location>
        <begin position="213"/>
        <end position="238"/>
    </location>
</feature>
<feature type="compositionally biased region" description="Polar residues" evidence="7">
    <location>
        <begin position="1"/>
        <end position="27"/>
    </location>
</feature>
<dbReference type="WBParaSite" id="PTRK_0000693200.1">
    <property type="protein sequence ID" value="PTRK_0000693200.1"/>
    <property type="gene ID" value="PTRK_0000693200"/>
</dbReference>
<evidence type="ECO:0000313" key="10">
    <source>
        <dbReference type="WBParaSite" id="PTRK_0000693200.1"/>
    </source>
</evidence>
<name>A0A0N4ZGM5_PARTI</name>
<dbReference type="Proteomes" id="UP000038045">
    <property type="component" value="Unplaced"/>
</dbReference>
<feature type="transmembrane region" description="Helical" evidence="8">
    <location>
        <begin position="147"/>
        <end position="167"/>
    </location>
</feature>
<organism evidence="9 10">
    <name type="scientific">Parastrongyloides trichosuri</name>
    <name type="common">Possum-specific nematode worm</name>
    <dbReference type="NCBI Taxonomy" id="131310"/>
    <lineage>
        <taxon>Eukaryota</taxon>
        <taxon>Metazoa</taxon>
        <taxon>Ecdysozoa</taxon>
        <taxon>Nematoda</taxon>
        <taxon>Chromadorea</taxon>
        <taxon>Rhabditida</taxon>
        <taxon>Tylenchina</taxon>
        <taxon>Panagrolaimomorpha</taxon>
        <taxon>Strongyloidoidea</taxon>
        <taxon>Strongyloididae</taxon>
        <taxon>Parastrongyloides</taxon>
    </lineage>
</organism>
<reference evidence="10" key="1">
    <citation type="submission" date="2017-02" db="UniProtKB">
        <authorList>
            <consortium name="WormBaseParasite"/>
        </authorList>
    </citation>
    <scope>IDENTIFICATION</scope>
</reference>
<protein>
    <submittedName>
        <fullName evidence="10">Vang-like protein</fullName>
    </submittedName>
</protein>
<dbReference type="STRING" id="131310.A0A0N4ZGM5"/>
<dbReference type="AlphaFoldDB" id="A0A0N4ZGM5"/>
<feature type="transmembrane region" description="Helical" evidence="8">
    <location>
        <begin position="100"/>
        <end position="127"/>
    </location>
</feature>
<evidence type="ECO:0000256" key="8">
    <source>
        <dbReference type="SAM" id="Phobius"/>
    </source>
</evidence>
<evidence type="ECO:0000256" key="5">
    <source>
        <dbReference type="ARBA" id="ARBA00023136"/>
    </source>
</evidence>
<dbReference type="InterPro" id="IPR009539">
    <property type="entry name" value="VANGL"/>
</dbReference>